<dbReference type="GO" id="GO:0008061">
    <property type="term" value="F:chitin binding"/>
    <property type="evidence" value="ECO:0007669"/>
    <property type="project" value="InterPro"/>
</dbReference>
<proteinExistence type="predicted"/>
<dbReference type="GO" id="GO:0005576">
    <property type="term" value="C:extracellular region"/>
    <property type="evidence" value="ECO:0007669"/>
    <property type="project" value="InterPro"/>
</dbReference>
<dbReference type="SUPFAM" id="SSF57625">
    <property type="entry name" value="Invertebrate chitin-binding proteins"/>
    <property type="match status" value="2"/>
</dbReference>
<dbReference type="Proteomes" id="UP000030746">
    <property type="component" value="Unassembled WGS sequence"/>
</dbReference>
<dbReference type="InterPro" id="IPR002557">
    <property type="entry name" value="Chitin-bd_dom"/>
</dbReference>
<sequence>MVNFGAIGSTFDRTRLKEKSRQIVDELCSYLQQFLISDNTGVPTLVPRPEERLLDVDGMGGLDVPDTRNGGWSTFVESERSSCSATCGTGTLTRVLRRTCTNPTPYKHGAQCRGQSYKTENVSCNGRPCPINGGWSDWSDYEEYDECTALCGGGEVNEYRERSCTNPNPTYGGDECVGATIENRTIECNTQICGDKCPKNQVKYFTHPEINTTYYQCDNEVLKRKECGNNTIWNQGNHTCIHENIPTTAPPAESICDGRNTVADDQDCTKFYMCASGRRTGQSIQCSPGLAYHSTSQNCVLRAQVPNC</sequence>
<reference evidence="7 8" key="1">
    <citation type="journal article" date="2013" name="Nature">
        <title>Insights into bilaterian evolution from three spiralian genomes.</title>
        <authorList>
            <person name="Simakov O."/>
            <person name="Marletaz F."/>
            <person name="Cho S.J."/>
            <person name="Edsinger-Gonzales E."/>
            <person name="Havlak P."/>
            <person name="Hellsten U."/>
            <person name="Kuo D.H."/>
            <person name="Larsson T."/>
            <person name="Lv J."/>
            <person name="Arendt D."/>
            <person name="Savage R."/>
            <person name="Osoegawa K."/>
            <person name="de Jong P."/>
            <person name="Grimwood J."/>
            <person name="Chapman J.A."/>
            <person name="Shapiro H."/>
            <person name="Aerts A."/>
            <person name="Otillar R.P."/>
            <person name="Terry A.Y."/>
            <person name="Boore J.L."/>
            <person name="Grigoriev I.V."/>
            <person name="Lindberg D.R."/>
            <person name="Seaver E.C."/>
            <person name="Weisblat D.A."/>
            <person name="Putnam N.H."/>
            <person name="Rokhsar D.S."/>
        </authorList>
    </citation>
    <scope>NUCLEOTIDE SEQUENCE [LARGE SCALE GENOMIC DNA]</scope>
</reference>
<keyword evidence="8" id="KW-1185">Reference proteome</keyword>
<dbReference type="SMART" id="SM00494">
    <property type="entry name" value="ChtBD2"/>
    <property type="match status" value="2"/>
</dbReference>
<dbReference type="HOGENOM" id="CLU_903952_0_0_1"/>
<dbReference type="AlphaFoldDB" id="V4C9P3"/>
<dbReference type="KEGG" id="lgi:LOTGIDRAFT_239045"/>
<dbReference type="EMBL" id="KB201253">
    <property type="protein sequence ID" value="ESO98474.1"/>
    <property type="molecule type" value="Genomic_DNA"/>
</dbReference>
<dbReference type="RefSeq" id="XP_009050821.1">
    <property type="nucleotide sequence ID" value="XM_009052573.1"/>
</dbReference>
<keyword evidence="4" id="KW-0677">Repeat</keyword>
<dbReference type="PANTHER" id="PTHR22906:SF43">
    <property type="entry name" value="PROPERDIN"/>
    <property type="match status" value="1"/>
</dbReference>
<keyword evidence="3" id="KW-0732">Signal</keyword>
<dbReference type="FunFam" id="2.20.100.10:FF:000001">
    <property type="entry name" value="semaphorin-5A isoform X1"/>
    <property type="match status" value="1"/>
</dbReference>
<dbReference type="InterPro" id="IPR000884">
    <property type="entry name" value="TSP1_rpt"/>
</dbReference>
<dbReference type="OMA" id="QMCVHDT"/>
<comment type="subcellular location">
    <subcellularLocation>
        <location evidence="1">Secreted</location>
    </subcellularLocation>
</comment>
<evidence type="ECO:0000256" key="4">
    <source>
        <dbReference type="ARBA" id="ARBA00022737"/>
    </source>
</evidence>
<dbReference type="OrthoDB" id="6273859at2759"/>
<keyword evidence="2" id="KW-0964">Secreted</keyword>
<evidence type="ECO:0000313" key="8">
    <source>
        <dbReference type="Proteomes" id="UP000030746"/>
    </source>
</evidence>
<dbReference type="Gene3D" id="2.170.140.10">
    <property type="entry name" value="Chitin binding domain"/>
    <property type="match status" value="2"/>
</dbReference>
<organism evidence="7 8">
    <name type="scientific">Lottia gigantea</name>
    <name type="common">Giant owl limpet</name>
    <dbReference type="NCBI Taxonomy" id="225164"/>
    <lineage>
        <taxon>Eukaryota</taxon>
        <taxon>Metazoa</taxon>
        <taxon>Spiralia</taxon>
        <taxon>Lophotrochozoa</taxon>
        <taxon>Mollusca</taxon>
        <taxon>Gastropoda</taxon>
        <taxon>Patellogastropoda</taxon>
        <taxon>Lottioidea</taxon>
        <taxon>Lottiidae</taxon>
        <taxon>Lottia</taxon>
    </lineage>
</organism>
<feature type="domain" description="Chitin-binding type-2" evidence="6">
    <location>
        <begin position="253"/>
        <end position="308"/>
    </location>
</feature>
<dbReference type="CTD" id="20250940"/>
<dbReference type="GeneID" id="20250940"/>
<accession>V4C9P3</accession>
<evidence type="ECO:0000256" key="2">
    <source>
        <dbReference type="ARBA" id="ARBA00022525"/>
    </source>
</evidence>
<dbReference type="InterPro" id="IPR036508">
    <property type="entry name" value="Chitin-bd_dom_sf"/>
</dbReference>
<name>V4C9P3_LOTGI</name>
<dbReference type="Pfam" id="PF01607">
    <property type="entry name" value="CBM_14"/>
    <property type="match status" value="2"/>
</dbReference>
<gene>
    <name evidence="7" type="ORF">LOTGIDRAFT_239045</name>
</gene>
<protein>
    <recommendedName>
        <fullName evidence="6">Chitin-binding type-2 domain-containing protein</fullName>
    </recommendedName>
</protein>
<evidence type="ECO:0000256" key="5">
    <source>
        <dbReference type="ARBA" id="ARBA00023157"/>
    </source>
</evidence>
<keyword evidence="5" id="KW-1015">Disulfide bond</keyword>
<evidence type="ECO:0000256" key="3">
    <source>
        <dbReference type="ARBA" id="ARBA00022729"/>
    </source>
</evidence>
<evidence type="ECO:0000259" key="6">
    <source>
        <dbReference type="PROSITE" id="PS50940"/>
    </source>
</evidence>
<dbReference type="SMART" id="SM00209">
    <property type="entry name" value="TSP1"/>
    <property type="match status" value="2"/>
</dbReference>
<dbReference type="PANTHER" id="PTHR22906">
    <property type="entry name" value="PROPERDIN"/>
    <property type="match status" value="1"/>
</dbReference>
<evidence type="ECO:0000313" key="7">
    <source>
        <dbReference type="EMBL" id="ESO98474.1"/>
    </source>
</evidence>
<dbReference type="SUPFAM" id="SSF82895">
    <property type="entry name" value="TSP-1 type 1 repeat"/>
    <property type="match status" value="2"/>
</dbReference>
<evidence type="ECO:0000256" key="1">
    <source>
        <dbReference type="ARBA" id="ARBA00004613"/>
    </source>
</evidence>
<dbReference type="PROSITE" id="PS50092">
    <property type="entry name" value="TSP1"/>
    <property type="match status" value="2"/>
</dbReference>
<dbReference type="InterPro" id="IPR052065">
    <property type="entry name" value="Compl_asym_regulator"/>
</dbReference>
<dbReference type="InterPro" id="IPR036383">
    <property type="entry name" value="TSP1_rpt_sf"/>
</dbReference>
<dbReference type="PROSITE" id="PS50940">
    <property type="entry name" value="CHIT_BIND_II"/>
    <property type="match status" value="1"/>
</dbReference>
<dbReference type="Gene3D" id="2.20.100.10">
    <property type="entry name" value="Thrombospondin type-1 (TSP1) repeat"/>
    <property type="match status" value="2"/>
</dbReference>